<organism evidence="2 3">
    <name type="scientific">Lolium multiflorum</name>
    <name type="common">Italian ryegrass</name>
    <name type="synonym">Lolium perenne subsp. multiflorum</name>
    <dbReference type="NCBI Taxonomy" id="4521"/>
    <lineage>
        <taxon>Eukaryota</taxon>
        <taxon>Viridiplantae</taxon>
        <taxon>Streptophyta</taxon>
        <taxon>Embryophyta</taxon>
        <taxon>Tracheophyta</taxon>
        <taxon>Spermatophyta</taxon>
        <taxon>Magnoliopsida</taxon>
        <taxon>Liliopsida</taxon>
        <taxon>Poales</taxon>
        <taxon>Poaceae</taxon>
        <taxon>BOP clade</taxon>
        <taxon>Pooideae</taxon>
        <taxon>Poodae</taxon>
        <taxon>Poeae</taxon>
        <taxon>Poeae Chloroplast Group 2 (Poeae type)</taxon>
        <taxon>Loliodinae</taxon>
        <taxon>Loliinae</taxon>
        <taxon>Lolium</taxon>
    </lineage>
</organism>
<dbReference type="EMBL" id="JAUUTY010000004">
    <property type="protein sequence ID" value="KAK1646765.1"/>
    <property type="molecule type" value="Genomic_DNA"/>
</dbReference>
<reference evidence="2" key="1">
    <citation type="submission" date="2023-07" db="EMBL/GenBank/DDBJ databases">
        <title>A chromosome-level genome assembly of Lolium multiflorum.</title>
        <authorList>
            <person name="Chen Y."/>
            <person name="Copetti D."/>
            <person name="Kolliker R."/>
            <person name="Studer B."/>
        </authorList>
    </citation>
    <scope>NUCLEOTIDE SEQUENCE</scope>
    <source>
        <strain evidence="2">02402/16</strain>
        <tissue evidence="2">Leaf</tissue>
    </source>
</reference>
<dbReference type="PANTHER" id="PTHR34223">
    <property type="entry name" value="OS11G0201299 PROTEIN"/>
    <property type="match status" value="1"/>
</dbReference>
<dbReference type="InterPro" id="IPR036047">
    <property type="entry name" value="F-box-like_dom_sf"/>
</dbReference>
<dbReference type="SUPFAM" id="SSF52047">
    <property type="entry name" value="RNI-like"/>
    <property type="match status" value="1"/>
</dbReference>
<feature type="domain" description="F-box" evidence="1">
    <location>
        <begin position="8"/>
        <end position="44"/>
    </location>
</feature>
<sequence>MRSGGHAVDRLGDLPDALLHVILSFLPAVQVVRTSVLSRRWRDLWRSTPCINIDDAEPDFLTSTRRNRHGPAENWRKLENFTTNLLLFHINDTSLDKFRLSACHWPDDELRRRDIDRWVRRGIRYRPQVLEIIISASPAVPFPHMGASSCRLKRLQIHYMYLDDQFGRLLFSGCPVLEDLALSMCRNDFREFKSRTLKKLAIDRCVNLTGDPVVIAAPSATYLRLSIPPDCYSSGVSMCRTASLVKASVDVLCQEEEMETEEDQDVRETITLQRQDQNNNRFPKLKFVEVMYEEDHDHQLVELVWGIGRKLPDANIILRKLNLD</sequence>
<dbReference type="SUPFAM" id="SSF81383">
    <property type="entry name" value="F-box domain"/>
    <property type="match status" value="1"/>
</dbReference>
<dbReference type="InterPro" id="IPR001810">
    <property type="entry name" value="F-box_dom"/>
</dbReference>
<gene>
    <name evidence="2" type="ORF">QYE76_064570</name>
</gene>
<keyword evidence="3" id="KW-1185">Reference proteome</keyword>
<dbReference type="Pfam" id="PF00646">
    <property type="entry name" value="F-box"/>
    <property type="match status" value="1"/>
</dbReference>
<dbReference type="InterPro" id="IPR032675">
    <property type="entry name" value="LRR_dom_sf"/>
</dbReference>
<protein>
    <recommendedName>
        <fullName evidence="1">F-box domain-containing protein</fullName>
    </recommendedName>
</protein>
<dbReference type="AlphaFoldDB" id="A0AAD8S7P5"/>
<accession>A0AAD8S7P5</accession>
<comment type="caution">
    <text evidence="2">The sequence shown here is derived from an EMBL/GenBank/DDBJ whole genome shotgun (WGS) entry which is preliminary data.</text>
</comment>
<dbReference type="Gene3D" id="3.80.10.10">
    <property type="entry name" value="Ribonuclease Inhibitor"/>
    <property type="match status" value="1"/>
</dbReference>
<dbReference type="SMART" id="SM00256">
    <property type="entry name" value="FBOX"/>
    <property type="match status" value="1"/>
</dbReference>
<dbReference type="InterPro" id="IPR053781">
    <property type="entry name" value="F-box_AtFBL13-like"/>
</dbReference>
<proteinExistence type="predicted"/>
<dbReference type="PROSITE" id="PS50181">
    <property type="entry name" value="FBOX"/>
    <property type="match status" value="1"/>
</dbReference>
<dbReference type="InterPro" id="IPR053197">
    <property type="entry name" value="F-box_SCFL_complex_component"/>
</dbReference>
<dbReference type="PANTHER" id="PTHR34223:SF70">
    <property type="entry name" value="F-BOX DOMAIN-CONTAINING PROTEIN"/>
    <property type="match status" value="1"/>
</dbReference>
<dbReference type="CDD" id="cd22160">
    <property type="entry name" value="F-box_AtFBL13-like"/>
    <property type="match status" value="1"/>
</dbReference>
<evidence type="ECO:0000259" key="1">
    <source>
        <dbReference type="PROSITE" id="PS50181"/>
    </source>
</evidence>
<name>A0AAD8S7P5_LOLMU</name>
<evidence type="ECO:0000313" key="2">
    <source>
        <dbReference type="EMBL" id="KAK1646765.1"/>
    </source>
</evidence>
<evidence type="ECO:0000313" key="3">
    <source>
        <dbReference type="Proteomes" id="UP001231189"/>
    </source>
</evidence>
<dbReference type="Proteomes" id="UP001231189">
    <property type="component" value="Unassembled WGS sequence"/>
</dbReference>